<feature type="transmembrane region" description="Helical" evidence="2">
    <location>
        <begin position="204"/>
        <end position="228"/>
    </location>
</feature>
<keyword evidence="2" id="KW-1133">Transmembrane helix</keyword>
<evidence type="ECO:0000256" key="2">
    <source>
        <dbReference type="SAM" id="Phobius"/>
    </source>
</evidence>
<dbReference type="InterPro" id="IPR008972">
    <property type="entry name" value="Cupredoxin"/>
</dbReference>
<feature type="region of interest" description="Disordered" evidence="1">
    <location>
        <begin position="167"/>
        <end position="201"/>
    </location>
</feature>
<dbReference type="CDD" id="cd00920">
    <property type="entry name" value="Cupredoxin"/>
    <property type="match status" value="1"/>
</dbReference>
<dbReference type="STRING" id="50990.A0A4Y7QGL0"/>
<proteinExistence type="predicted"/>
<dbReference type="SUPFAM" id="SSF49503">
    <property type="entry name" value="Cupredoxins"/>
    <property type="match status" value="1"/>
</dbReference>
<feature type="region of interest" description="Disordered" evidence="1">
    <location>
        <begin position="239"/>
        <end position="265"/>
    </location>
</feature>
<dbReference type="EMBL" id="ML170162">
    <property type="protein sequence ID" value="TDL26000.1"/>
    <property type="molecule type" value="Genomic_DNA"/>
</dbReference>
<dbReference type="InterPro" id="IPR052953">
    <property type="entry name" value="Ser-rich/MCO-related"/>
</dbReference>
<keyword evidence="5" id="KW-1185">Reference proteome</keyword>
<dbReference type="PANTHER" id="PTHR34883">
    <property type="entry name" value="SERINE-RICH PROTEIN, PUTATIVE-RELATED-RELATED"/>
    <property type="match status" value="1"/>
</dbReference>
<feature type="signal peptide" evidence="3">
    <location>
        <begin position="1"/>
        <end position="18"/>
    </location>
</feature>
<evidence type="ECO:0000313" key="5">
    <source>
        <dbReference type="Proteomes" id="UP000294933"/>
    </source>
</evidence>
<keyword evidence="3" id="KW-0732">Signal</keyword>
<reference evidence="4 5" key="1">
    <citation type="submission" date="2018-06" db="EMBL/GenBank/DDBJ databases">
        <title>A transcriptomic atlas of mushroom development highlights an independent origin of complex multicellularity.</title>
        <authorList>
            <consortium name="DOE Joint Genome Institute"/>
            <person name="Krizsan K."/>
            <person name="Almasi E."/>
            <person name="Merenyi Z."/>
            <person name="Sahu N."/>
            <person name="Viragh M."/>
            <person name="Koszo T."/>
            <person name="Mondo S."/>
            <person name="Kiss B."/>
            <person name="Balint B."/>
            <person name="Kues U."/>
            <person name="Barry K."/>
            <person name="Hegedus J.C."/>
            <person name="Henrissat B."/>
            <person name="Johnson J."/>
            <person name="Lipzen A."/>
            <person name="Ohm R."/>
            <person name="Nagy I."/>
            <person name="Pangilinan J."/>
            <person name="Yan J."/>
            <person name="Xiong Y."/>
            <person name="Grigoriev I.V."/>
            <person name="Hibbett D.S."/>
            <person name="Nagy L.G."/>
        </authorList>
    </citation>
    <scope>NUCLEOTIDE SEQUENCE [LARGE SCALE GENOMIC DNA]</scope>
    <source>
        <strain evidence="4 5">SZMC22713</strain>
    </source>
</reference>
<accession>A0A4Y7QGL0</accession>
<protein>
    <recommendedName>
        <fullName evidence="6">Extracellular serine-rich protein</fullName>
    </recommendedName>
</protein>
<evidence type="ECO:0000313" key="4">
    <source>
        <dbReference type="EMBL" id="TDL26000.1"/>
    </source>
</evidence>
<name>A0A4Y7QGL0_9AGAM</name>
<organism evidence="4 5">
    <name type="scientific">Rickenella mellea</name>
    <dbReference type="NCBI Taxonomy" id="50990"/>
    <lineage>
        <taxon>Eukaryota</taxon>
        <taxon>Fungi</taxon>
        <taxon>Dikarya</taxon>
        <taxon>Basidiomycota</taxon>
        <taxon>Agaricomycotina</taxon>
        <taxon>Agaricomycetes</taxon>
        <taxon>Hymenochaetales</taxon>
        <taxon>Rickenellaceae</taxon>
        <taxon>Rickenella</taxon>
    </lineage>
</organism>
<evidence type="ECO:0000256" key="3">
    <source>
        <dbReference type="SAM" id="SignalP"/>
    </source>
</evidence>
<feature type="region of interest" description="Disordered" evidence="1">
    <location>
        <begin position="300"/>
        <end position="337"/>
    </location>
</feature>
<feature type="compositionally biased region" description="Basic and acidic residues" evidence="1">
    <location>
        <begin position="246"/>
        <end position="265"/>
    </location>
</feature>
<dbReference type="Gene3D" id="2.60.40.420">
    <property type="entry name" value="Cupredoxins - blue copper proteins"/>
    <property type="match status" value="1"/>
</dbReference>
<dbReference type="Proteomes" id="UP000294933">
    <property type="component" value="Unassembled WGS sequence"/>
</dbReference>
<feature type="compositionally biased region" description="Polar residues" evidence="1">
    <location>
        <begin position="308"/>
        <end position="324"/>
    </location>
</feature>
<feature type="chain" id="PRO_5021241569" description="Extracellular serine-rich protein" evidence="3">
    <location>
        <begin position="19"/>
        <end position="402"/>
    </location>
</feature>
<keyword evidence="2" id="KW-0812">Transmembrane</keyword>
<evidence type="ECO:0000256" key="1">
    <source>
        <dbReference type="SAM" id="MobiDB-lite"/>
    </source>
</evidence>
<dbReference type="AlphaFoldDB" id="A0A4Y7QGL0"/>
<dbReference type="OrthoDB" id="1921208at2759"/>
<dbReference type="VEuPathDB" id="FungiDB:BD410DRAFT_800627"/>
<keyword evidence="2" id="KW-0472">Membrane</keyword>
<sequence length="402" mass="42376">MSSAHWALLALLFANAAAQTIYTVQVGLEGSFYDPAALIAETGDIVVFVFGGLIHGVTQSSFDNPCVPLQGGFNSGLAGIGTNKSAPVPVWQLRITDASHPIYFFCQATRPQSHCAAGMVGAINPPSNTVFQQFQANAKAVNGTPTPSPAVTLTGVGAFATNSPLPTTTIFPPSSSSTSPPSTSSTSATAAPSVAPTPSHSNSAAVIGGSVGGGFAAALICIGLFLLFRSRQHRPRKIAPYNDESGVERSEKPREEYGSPHRSDFKEYAPPIAYQNFPQDPRHRIEYEPSPVALVRVPSIRGSDSERATQSGLLSDSRTAQYQDSRPGPPGVASSVSMPVKQPEINVHEIAKEVATLLRPPQSPQVRPDVAAPRPIRQLPNTPGVFHNITAPTSPGPPQYRS</sequence>
<evidence type="ECO:0008006" key="6">
    <source>
        <dbReference type="Google" id="ProtNLM"/>
    </source>
</evidence>
<dbReference type="PANTHER" id="PTHR34883:SF15">
    <property type="entry name" value="EXTRACELLULAR SERINE-RICH PROTEIN"/>
    <property type="match status" value="1"/>
</dbReference>
<gene>
    <name evidence="4" type="ORF">BD410DRAFT_800627</name>
</gene>
<feature type="region of interest" description="Disordered" evidence="1">
    <location>
        <begin position="357"/>
        <end position="402"/>
    </location>
</feature>